<evidence type="ECO:0000256" key="7">
    <source>
        <dbReference type="SAM" id="Phobius"/>
    </source>
</evidence>
<feature type="transmembrane region" description="Helical" evidence="7">
    <location>
        <begin position="188"/>
        <end position="213"/>
    </location>
</feature>
<comment type="subcellular location">
    <subcellularLocation>
        <location evidence="1">Cell membrane</location>
        <topology evidence="1">Multi-pass membrane protein</topology>
    </subcellularLocation>
</comment>
<dbReference type="OrthoDB" id="9768158at2"/>
<dbReference type="EMBL" id="CP011127">
    <property type="protein sequence ID" value="AMU85897.1"/>
    <property type="molecule type" value="Genomic_DNA"/>
</dbReference>
<dbReference type="RefSeq" id="WP_011928748.1">
    <property type="nucleotide sequence ID" value="NZ_CP011127.1"/>
</dbReference>
<feature type="transmembrane region" description="Helical" evidence="7">
    <location>
        <begin position="303"/>
        <end position="326"/>
    </location>
</feature>
<feature type="transmembrane region" description="Helical" evidence="7">
    <location>
        <begin position="45"/>
        <end position="67"/>
    </location>
</feature>
<feature type="transmembrane region" description="Helical" evidence="7">
    <location>
        <begin position="357"/>
        <end position="375"/>
    </location>
</feature>
<dbReference type="InterPro" id="IPR052049">
    <property type="entry name" value="Electron_transfer_protein"/>
</dbReference>
<evidence type="ECO:0000313" key="9">
    <source>
        <dbReference type="Proteomes" id="UP000076394"/>
    </source>
</evidence>
<evidence type="ECO:0000313" key="8">
    <source>
        <dbReference type="EMBL" id="AMU85897.1"/>
    </source>
</evidence>
<name>A0A142V970_9CHLR</name>
<dbReference type="PANTHER" id="PTHR34856:SF2">
    <property type="entry name" value="PROTEIN NRFD"/>
    <property type="match status" value="1"/>
</dbReference>
<sequence length="393" mass="42577">MNWKRIALGILILSLAAGVWGFLMLLNNGQQMLGLGSFVVWGLWMALYVFFASTAAGMFFIASLDLLFKVKTFAGTGKIFMLASLASLGAGLIHILINEGRPERVMNVFLHPNFDSVLAWSVWIYTLIALATAAILLVLFIPQKRLPFRKEPVIKWLMILGFPVAVIASGAVGFTLSTQSSHSFWSVGLFPVLFPIFGMSAGFALSRIIVALYGDKTSPGYPRLAKTMAISTIALLLSITYIIGSVLFVGIYDATPPTIEAANYIMFGQYWYGFWIVQIGLGIVVALGALIKVLSKPGLSKKPAWGLTIGVLVLLGAAVARLNFIIPAQIVAGADFLSSPIIDSRYIDSYIPTLPEWALSAGITAAVILAFYIIAKMMKLIPVRIGNEETGDE</sequence>
<feature type="transmembrane region" description="Helical" evidence="7">
    <location>
        <begin position="79"/>
        <end position="97"/>
    </location>
</feature>
<feature type="transmembrane region" description="Helical" evidence="7">
    <location>
        <begin position="153"/>
        <end position="176"/>
    </location>
</feature>
<dbReference type="Gene3D" id="1.20.1630.10">
    <property type="entry name" value="Formate dehydrogenase/DMSO reductase domain"/>
    <property type="match status" value="1"/>
</dbReference>
<dbReference type="Pfam" id="PF03916">
    <property type="entry name" value="NrfD"/>
    <property type="match status" value="1"/>
</dbReference>
<gene>
    <name evidence="8" type="ORF">Dm11a5_0065</name>
</gene>
<accession>A0A142V970</accession>
<comment type="similarity">
    <text evidence="2">Belongs to the NrfD family.</text>
</comment>
<dbReference type="AlphaFoldDB" id="A0A142V970"/>
<dbReference type="PANTHER" id="PTHR34856">
    <property type="entry name" value="PROTEIN NRFD"/>
    <property type="match status" value="1"/>
</dbReference>
<dbReference type="GO" id="GO:0005886">
    <property type="term" value="C:plasma membrane"/>
    <property type="evidence" value="ECO:0007669"/>
    <property type="project" value="UniProtKB-SubCell"/>
</dbReference>
<evidence type="ECO:0000256" key="4">
    <source>
        <dbReference type="ARBA" id="ARBA00022692"/>
    </source>
</evidence>
<evidence type="ECO:0000256" key="6">
    <source>
        <dbReference type="ARBA" id="ARBA00023136"/>
    </source>
</evidence>
<proteinExistence type="inferred from homology"/>
<dbReference type="InterPro" id="IPR005614">
    <property type="entry name" value="NrfD-like"/>
</dbReference>
<keyword evidence="3" id="KW-1003">Cell membrane</keyword>
<dbReference type="PATRIC" id="fig|61435.13.peg.103"/>
<keyword evidence="5 7" id="KW-1133">Transmembrane helix</keyword>
<evidence type="ECO:0000256" key="1">
    <source>
        <dbReference type="ARBA" id="ARBA00004651"/>
    </source>
</evidence>
<organism evidence="8 9">
    <name type="scientific">Dehalococcoides mccartyi</name>
    <dbReference type="NCBI Taxonomy" id="61435"/>
    <lineage>
        <taxon>Bacteria</taxon>
        <taxon>Bacillati</taxon>
        <taxon>Chloroflexota</taxon>
        <taxon>Dehalococcoidia</taxon>
        <taxon>Dehalococcoidales</taxon>
        <taxon>Dehalococcoidaceae</taxon>
        <taxon>Dehalococcoides</taxon>
    </lineage>
</organism>
<protein>
    <submittedName>
        <fullName evidence="8">Molybdopterin oxidoreductase, membrane subunit</fullName>
    </submittedName>
</protein>
<evidence type="ECO:0000256" key="3">
    <source>
        <dbReference type="ARBA" id="ARBA00022475"/>
    </source>
</evidence>
<evidence type="ECO:0000256" key="5">
    <source>
        <dbReference type="ARBA" id="ARBA00022989"/>
    </source>
</evidence>
<feature type="transmembrane region" description="Helical" evidence="7">
    <location>
        <begin position="233"/>
        <end position="252"/>
    </location>
</feature>
<feature type="transmembrane region" description="Helical" evidence="7">
    <location>
        <begin position="117"/>
        <end position="141"/>
    </location>
</feature>
<dbReference type="Proteomes" id="UP000076394">
    <property type="component" value="Chromosome"/>
</dbReference>
<feature type="transmembrane region" description="Helical" evidence="7">
    <location>
        <begin position="272"/>
        <end position="291"/>
    </location>
</feature>
<evidence type="ECO:0000256" key="2">
    <source>
        <dbReference type="ARBA" id="ARBA00008929"/>
    </source>
</evidence>
<keyword evidence="4 7" id="KW-0812">Transmembrane</keyword>
<reference evidence="8 9" key="1">
    <citation type="submission" date="2015-03" db="EMBL/GenBank/DDBJ databases">
        <title>Genomic characterization of Dehalococcoides mccartyi strain 11a5, an unusal plasmid-containing chloroethene dechlorinator.</title>
        <authorList>
            <person name="Zhao S."/>
            <person name="Ding C."/>
            <person name="He J."/>
        </authorList>
    </citation>
    <scope>NUCLEOTIDE SEQUENCE [LARGE SCALE GENOMIC DNA]</scope>
    <source>
        <strain evidence="8 9">11a5</strain>
    </source>
</reference>
<keyword evidence="6 7" id="KW-0472">Membrane</keyword>